<gene>
    <name evidence="1" type="ORF">UFOVP505_13</name>
</gene>
<dbReference type="Gene3D" id="1.10.30.50">
    <property type="match status" value="1"/>
</dbReference>
<organism evidence="1">
    <name type="scientific">uncultured Caudovirales phage</name>
    <dbReference type="NCBI Taxonomy" id="2100421"/>
    <lineage>
        <taxon>Viruses</taxon>
        <taxon>Duplodnaviria</taxon>
        <taxon>Heunggongvirae</taxon>
        <taxon>Uroviricota</taxon>
        <taxon>Caudoviricetes</taxon>
        <taxon>Peduoviridae</taxon>
        <taxon>Maltschvirus</taxon>
        <taxon>Maltschvirus maltsch</taxon>
    </lineage>
</organism>
<dbReference type="EMBL" id="LR796475">
    <property type="protein sequence ID" value="CAB4147105.1"/>
    <property type="molecule type" value="Genomic_DNA"/>
</dbReference>
<proteinExistence type="predicted"/>
<reference evidence="1" key="1">
    <citation type="submission" date="2020-04" db="EMBL/GenBank/DDBJ databases">
        <authorList>
            <person name="Chiriac C."/>
            <person name="Salcher M."/>
            <person name="Ghai R."/>
            <person name="Kavagutti S V."/>
        </authorList>
    </citation>
    <scope>NUCLEOTIDE SEQUENCE</scope>
</reference>
<sequence length="150" mass="16955">MISLYGNVAVQKVWCPDCGASTFVRDGVKACCGGPVVGEPDRYVRESSPDDERRQIGKRQKERILAEQEGRCFYCGEQFGAIKHRRGEPVTLRVNWDHRMPYAYSQDNRASNYVAACHVCNGIKSDHVFRDLEQAGAHIAAQRRAKGYDF</sequence>
<protein>
    <submittedName>
        <fullName evidence="1">HNH nuclease</fullName>
    </submittedName>
</protein>
<accession>A0A6J5MIY2</accession>
<evidence type="ECO:0000313" key="1">
    <source>
        <dbReference type="EMBL" id="CAB4147105.1"/>
    </source>
</evidence>
<name>A0A6J5MIY2_9CAUD</name>